<evidence type="ECO:0000259" key="4">
    <source>
        <dbReference type="Pfam" id="PF00326"/>
    </source>
</evidence>
<dbReference type="Proteomes" id="UP000261640">
    <property type="component" value="Unplaced"/>
</dbReference>
<evidence type="ECO:0000256" key="2">
    <source>
        <dbReference type="ARBA" id="ARBA00023180"/>
    </source>
</evidence>
<dbReference type="PANTHER" id="PTHR11731">
    <property type="entry name" value="PROTEASE FAMILY S9B,C DIPEPTIDYL-PEPTIDASE IV-RELATED"/>
    <property type="match status" value="1"/>
</dbReference>
<feature type="transmembrane region" description="Helical" evidence="3">
    <location>
        <begin position="34"/>
        <end position="55"/>
    </location>
</feature>
<evidence type="ECO:0000259" key="5">
    <source>
        <dbReference type="Pfam" id="PF00930"/>
    </source>
</evidence>
<dbReference type="RefSeq" id="XP_026168496.1">
    <property type="nucleotide sequence ID" value="XM_026312711.1"/>
</dbReference>
<evidence type="ECO:0000256" key="3">
    <source>
        <dbReference type="SAM" id="Phobius"/>
    </source>
</evidence>
<comment type="subcellular location">
    <subcellularLocation>
        <location evidence="1">Cell membrane</location>
        <topology evidence="1">Single-pass type II membrane protein</topology>
    </subcellularLocation>
</comment>
<name>A0A3Q3M9E6_9TELE</name>
<keyword evidence="3" id="KW-1133">Transmembrane helix</keyword>
<sequence>MSVLIATQLKLDTSTSSRRDLVGSAPPQRNWKGIAIALLVILIICSLIVTSVILLTPREDDSLALKKKVTVDDVFGPDLHIHDPEAKWLSDNELLYRTRHGDVVKLNVDTTERTVIVPNQLFDRSRAANYQVSPDMQHVLFAFEVKPIYQHSYVAKYIIYSLVTQETWPLNPPEVHDTALQFAGWGPQGQQLIFIFENNIYYKSTIESRAIRLVSTGQDGVIFNGLADWLYEEELLQTNIAHWWSPDGLRLAYMTFNDSLVPKMEVPFFTGTPYPASLEYHYPKAGEENPIVHLSVVSLNGPLHTVVMKKPDDPRIGREYYITMVKWATSTKLAVNWLNRAQNNSILTLCEATTGVCIKKHEDESESWLHRQNEAPLFSQDGHKFFFTRAIPQGGRGKFFHISMSTSMPNTSTDILQSLTSGDWDVTSILAYNHERNLIYFLSTEDDPKRRHLYSADTIPPFNRCCLSCEFKCGYVDVSFSHNMQYFLLNCKGPDIPSVVIYSTEDKQKVFDVETNEKVNTTYHNMQMPRVEYETITIDDYILTMQILKPAGFVDTAHYPLLLLVDGTPGGQMVTEQFQVDWATVLVSSFSTVVIRFDGHGSGFQGTNLLHKVRRKLGKLEERDQLEALRFISKEPYIDKNRMGVYGKAYGGYLATMLLSSEEFTQLKCGTAVSPITDFELYASAFSERYLGSKTDSRVYTMANLAHRAGQLLDKQYLIIHPTADEKVHFQHTAKFINHLISEKANYTLQIYPDEGHFLHSEGMQQHLSQTLVNFFEECFRVPEVLTDDQQEEDEDNS</sequence>
<dbReference type="SUPFAM" id="SSF82171">
    <property type="entry name" value="DPP6 N-terminal domain-like"/>
    <property type="match status" value="1"/>
</dbReference>
<keyword evidence="3" id="KW-0812">Transmembrane</keyword>
<evidence type="ECO:0000256" key="1">
    <source>
        <dbReference type="ARBA" id="ARBA00004401"/>
    </source>
</evidence>
<dbReference type="Pfam" id="PF00326">
    <property type="entry name" value="Peptidase_S9"/>
    <property type="match status" value="1"/>
</dbReference>
<feature type="domain" description="Dipeptidylpeptidase IV N-terminal" evidence="5">
    <location>
        <begin position="133"/>
        <end position="497"/>
    </location>
</feature>
<dbReference type="InterPro" id="IPR001375">
    <property type="entry name" value="Peptidase_S9_cat"/>
</dbReference>
<dbReference type="Gene3D" id="3.40.50.1820">
    <property type="entry name" value="alpha/beta hydrolase"/>
    <property type="match status" value="1"/>
</dbReference>
<dbReference type="GO" id="GO:0015459">
    <property type="term" value="F:potassium channel regulator activity"/>
    <property type="evidence" value="ECO:0007669"/>
    <property type="project" value="TreeGrafter"/>
</dbReference>
<dbReference type="AlphaFoldDB" id="A0A3Q3M9E6"/>
<dbReference type="SUPFAM" id="SSF53474">
    <property type="entry name" value="alpha/beta-Hydrolases"/>
    <property type="match status" value="1"/>
</dbReference>
<dbReference type="GO" id="GO:1901379">
    <property type="term" value="P:regulation of potassium ion transmembrane transport"/>
    <property type="evidence" value="ECO:0007669"/>
    <property type="project" value="TreeGrafter"/>
</dbReference>
<dbReference type="FunFam" id="3.40.50.1820:FF:000003">
    <property type="entry name" value="Dipeptidyl peptidase 4"/>
    <property type="match status" value="1"/>
</dbReference>
<keyword evidence="7" id="KW-1185">Reference proteome</keyword>
<keyword evidence="2" id="KW-0325">Glycoprotein</keyword>
<organism evidence="6 7">
    <name type="scientific">Mastacembelus armatus</name>
    <name type="common">zig-zag eel</name>
    <dbReference type="NCBI Taxonomy" id="205130"/>
    <lineage>
        <taxon>Eukaryota</taxon>
        <taxon>Metazoa</taxon>
        <taxon>Chordata</taxon>
        <taxon>Craniata</taxon>
        <taxon>Vertebrata</taxon>
        <taxon>Euteleostomi</taxon>
        <taxon>Actinopterygii</taxon>
        <taxon>Neopterygii</taxon>
        <taxon>Teleostei</taxon>
        <taxon>Neoteleostei</taxon>
        <taxon>Acanthomorphata</taxon>
        <taxon>Anabantaria</taxon>
        <taxon>Synbranchiformes</taxon>
        <taxon>Mastacembelidae</taxon>
        <taxon>Mastacembelus</taxon>
    </lineage>
</organism>
<dbReference type="PANTHER" id="PTHR11731:SF201">
    <property type="entry name" value="DIPEPTIDYL AMINOPEPTIDASE-LIKE PROTEIN 6 ISOFORM X1-RELATED"/>
    <property type="match status" value="1"/>
</dbReference>
<dbReference type="OrthoDB" id="16520at2759"/>
<protein>
    <submittedName>
        <fullName evidence="6">Dipeptidyl-peptidase 6b</fullName>
    </submittedName>
</protein>
<accession>A0A3Q3M9E6</accession>
<dbReference type="GO" id="GO:0006508">
    <property type="term" value="P:proteolysis"/>
    <property type="evidence" value="ECO:0007669"/>
    <property type="project" value="InterPro"/>
</dbReference>
<evidence type="ECO:0000313" key="6">
    <source>
        <dbReference type="Ensembl" id="ENSMAMP00000019351.1"/>
    </source>
</evidence>
<dbReference type="InterPro" id="IPR029058">
    <property type="entry name" value="AB_hydrolase_fold"/>
</dbReference>
<dbReference type="InterPro" id="IPR050278">
    <property type="entry name" value="Serine_Prot_S9B/DPPIV"/>
</dbReference>
<dbReference type="GO" id="GO:0008236">
    <property type="term" value="F:serine-type peptidase activity"/>
    <property type="evidence" value="ECO:0007669"/>
    <property type="project" value="InterPro"/>
</dbReference>
<reference evidence="6" key="1">
    <citation type="submission" date="2025-08" db="UniProtKB">
        <authorList>
            <consortium name="Ensembl"/>
        </authorList>
    </citation>
    <scope>IDENTIFICATION</scope>
</reference>
<dbReference type="GeneID" id="113133802"/>
<dbReference type="Ensembl" id="ENSMAMT00000019851.2">
    <property type="protein sequence ID" value="ENSMAMP00000019351.1"/>
    <property type="gene ID" value="ENSMAMG00000012950.2"/>
</dbReference>
<evidence type="ECO:0000313" key="7">
    <source>
        <dbReference type="Proteomes" id="UP000261640"/>
    </source>
</evidence>
<dbReference type="GO" id="GO:0008076">
    <property type="term" value="C:voltage-gated potassium channel complex"/>
    <property type="evidence" value="ECO:0007669"/>
    <property type="project" value="TreeGrafter"/>
</dbReference>
<dbReference type="GeneTree" id="ENSGT00940000156280"/>
<reference evidence="6" key="2">
    <citation type="submission" date="2025-09" db="UniProtKB">
        <authorList>
            <consortium name="Ensembl"/>
        </authorList>
    </citation>
    <scope>IDENTIFICATION</scope>
</reference>
<dbReference type="Pfam" id="PF00930">
    <property type="entry name" value="DPPIV_N"/>
    <property type="match status" value="1"/>
</dbReference>
<feature type="domain" description="Peptidase S9 prolyl oligopeptidase catalytic" evidence="4">
    <location>
        <begin position="579"/>
        <end position="780"/>
    </location>
</feature>
<proteinExistence type="predicted"/>
<keyword evidence="3" id="KW-0472">Membrane</keyword>
<dbReference type="InterPro" id="IPR002469">
    <property type="entry name" value="Peptidase_S9B_N"/>
</dbReference>
<dbReference type="Gene3D" id="2.140.10.30">
    <property type="entry name" value="Dipeptidylpeptidase IV, N-terminal domain"/>
    <property type="match status" value="1"/>
</dbReference>